<dbReference type="STRING" id="1122949.GCA_000378725_00815"/>
<dbReference type="InterPro" id="IPR004468">
    <property type="entry name" value="CTP_synthase"/>
</dbReference>
<feature type="active site" evidence="11">
    <location>
        <position position="507"/>
    </location>
</feature>
<feature type="binding site" evidence="11">
    <location>
        <position position="352"/>
    </location>
    <ligand>
        <name>L-glutamine</name>
        <dbReference type="ChEBI" id="CHEBI:58359"/>
    </ligand>
</feature>
<protein>
    <recommendedName>
        <fullName evidence="11">CTP synthase</fullName>
        <ecNumber evidence="11">6.3.4.2</ecNumber>
    </recommendedName>
    <alternativeName>
        <fullName evidence="11">Cytidine 5'-triphosphate synthase</fullName>
    </alternativeName>
    <alternativeName>
        <fullName evidence="11">Cytidine triphosphate synthetase</fullName>
        <shortName evidence="11">CTP synthetase</shortName>
        <shortName evidence="11">CTPS</shortName>
    </alternativeName>
    <alternativeName>
        <fullName evidence="11">UTP--ammonia ligase</fullName>
    </alternativeName>
</protein>
<feature type="binding site" evidence="11">
    <location>
        <begin position="188"/>
        <end position="193"/>
    </location>
    <ligand>
        <name>CTP</name>
        <dbReference type="ChEBI" id="CHEBI:37563"/>
        <note>allosteric inhibitor</note>
    </ligand>
</feature>
<evidence type="ECO:0000256" key="11">
    <source>
        <dbReference type="HAMAP-Rule" id="MF_01227"/>
    </source>
</evidence>
<dbReference type="Gene3D" id="3.40.50.880">
    <property type="match status" value="1"/>
</dbReference>
<dbReference type="GO" id="GO:0042802">
    <property type="term" value="F:identical protein binding"/>
    <property type="evidence" value="ECO:0007669"/>
    <property type="project" value="TreeGrafter"/>
</dbReference>
<name>A0A379C2J4_9FIRM</name>
<evidence type="ECO:0000256" key="8">
    <source>
        <dbReference type="ARBA" id="ARBA00022962"/>
    </source>
</evidence>
<evidence type="ECO:0000256" key="6">
    <source>
        <dbReference type="ARBA" id="ARBA00022840"/>
    </source>
</evidence>
<evidence type="ECO:0000256" key="3">
    <source>
        <dbReference type="ARBA" id="ARBA00022598"/>
    </source>
</evidence>
<dbReference type="HAMAP" id="MF_01227">
    <property type="entry name" value="PyrG"/>
    <property type="match status" value="1"/>
</dbReference>
<feature type="binding site" evidence="11">
    <location>
        <begin position="380"/>
        <end position="383"/>
    </location>
    <ligand>
        <name>L-glutamine</name>
        <dbReference type="ChEBI" id="CHEBI:58359"/>
    </ligand>
</feature>
<comment type="catalytic activity">
    <reaction evidence="10 11">
        <text>UTP + L-glutamine + ATP + H2O = CTP + L-glutamate + ADP + phosphate + 2 H(+)</text>
        <dbReference type="Rhea" id="RHEA:26426"/>
        <dbReference type="ChEBI" id="CHEBI:15377"/>
        <dbReference type="ChEBI" id="CHEBI:15378"/>
        <dbReference type="ChEBI" id="CHEBI:29985"/>
        <dbReference type="ChEBI" id="CHEBI:30616"/>
        <dbReference type="ChEBI" id="CHEBI:37563"/>
        <dbReference type="ChEBI" id="CHEBI:43474"/>
        <dbReference type="ChEBI" id="CHEBI:46398"/>
        <dbReference type="ChEBI" id="CHEBI:58359"/>
        <dbReference type="ChEBI" id="CHEBI:456216"/>
        <dbReference type="EC" id="6.3.4.2"/>
    </reaction>
</comment>
<keyword evidence="8 11" id="KW-0315">Glutamine amidotransferase</keyword>
<dbReference type="RefSeq" id="WP_019034648.1">
    <property type="nucleotide sequence ID" value="NZ_UGSZ01000001.1"/>
</dbReference>
<dbReference type="Pfam" id="PF00117">
    <property type="entry name" value="GATase"/>
    <property type="match status" value="1"/>
</dbReference>
<dbReference type="CDD" id="cd01746">
    <property type="entry name" value="GATase1_CTP_Synthase"/>
    <property type="match status" value="1"/>
</dbReference>
<feature type="domain" description="Glutamine amidotransferase" evidence="12">
    <location>
        <begin position="302"/>
        <end position="524"/>
    </location>
</feature>
<comment type="catalytic activity">
    <reaction evidence="11">
        <text>L-glutamine + H2O = L-glutamate + NH4(+)</text>
        <dbReference type="Rhea" id="RHEA:15889"/>
        <dbReference type="ChEBI" id="CHEBI:15377"/>
        <dbReference type="ChEBI" id="CHEBI:28938"/>
        <dbReference type="ChEBI" id="CHEBI:29985"/>
        <dbReference type="ChEBI" id="CHEBI:58359"/>
    </reaction>
</comment>
<dbReference type="GO" id="GO:0003883">
    <property type="term" value="F:CTP synthase activity"/>
    <property type="evidence" value="ECO:0007669"/>
    <property type="project" value="UniProtKB-UniRule"/>
</dbReference>
<feature type="active site" description="Nucleophile; for glutamine hydrolysis" evidence="11">
    <location>
        <position position="379"/>
    </location>
</feature>
<comment type="subunit">
    <text evidence="11">Homotetramer.</text>
</comment>
<dbReference type="OrthoDB" id="9801107at2"/>
<keyword evidence="6 11" id="KW-0067">ATP-binding</keyword>
<feature type="binding site" evidence="11">
    <location>
        <position position="224"/>
    </location>
    <ligand>
        <name>CTP</name>
        <dbReference type="ChEBI" id="CHEBI:37563"/>
        <note>allosteric inhibitor</note>
    </ligand>
</feature>
<dbReference type="InterPro" id="IPR029062">
    <property type="entry name" value="Class_I_gatase-like"/>
</dbReference>
<evidence type="ECO:0000256" key="2">
    <source>
        <dbReference type="ARBA" id="ARBA00007533"/>
    </source>
</evidence>
<dbReference type="SUPFAM" id="SSF52540">
    <property type="entry name" value="P-loop containing nucleoside triphosphate hydrolases"/>
    <property type="match status" value="1"/>
</dbReference>
<comment type="miscellaneous">
    <text evidence="11">CTPSs have evolved a hybrid strategy for distinguishing between UTP and CTP. The overlapping regions of the product feedback inhibitory and substrate sites recognize a common feature in both compounds, the triphosphate moiety. To differentiate isosteric substrate and product pyrimidine rings, an additional pocket far from the expected kinase/ligase catalytic site, specifically recognizes the cytosine and ribose portions of the product inhibitor.</text>
</comment>
<dbReference type="NCBIfam" id="NF003792">
    <property type="entry name" value="PRK05380.1"/>
    <property type="match status" value="1"/>
</dbReference>
<dbReference type="EC" id="6.3.4.2" evidence="11"/>
<dbReference type="PANTHER" id="PTHR11550">
    <property type="entry name" value="CTP SYNTHASE"/>
    <property type="match status" value="1"/>
</dbReference>
<dbReference type="Pfam" id="PF06418">
    <property type="entry name" value="CTP_synth_N"/>
    <property type="match status" value="1"/>
</dbReference>
<evidence type="ECO:0000256" key="10">
    <source>
        <dbReference type="ARBA" id="ARBA00047781"/>
    </source>
</evidence>
<dbReference type="GO" id="GO:0005524">
    <property type="term" value="F:ATP binding"/>
    <property type="evidence" value="ECO:0007669"/>
    <property type="project" value="UniProtKB-KW"/>
</dbReference>
<keyword evidence="7 11" id="KW-0460">Magnesium</keyword>
<feature type="binding site" evidence="11">
    <location>
        <position position="13"/>
    </location>
    <ligand>
        <name>UTP</name>
        <dbReference type="ChEBI" id="CHEBI:46398"/>
    </ligand>
</feature>
<keyword evidence="4 11" id="KW-0479">Metal-binding</keyword>
<dbReference type="GO" id="GO:0097268">
    <property type="term" value="C:cytoophidium"/>
    <property type="evidence" value="ECO:0007669"/>
    <property type="project" value="UniProtKB-ARBA"/>
</dbReference>
<dbReference type="PANTHER" id="PTHR11550:SF0">
    <property type="entry name" value="CTP SYNTHASE-RELATED"/>
    <property type="match status" value="1"/>
</dbReference>
<dbReference type="InterPro" id="IPR033828">
    <property type="entry name" value="GATase1_CTP_Synthase"/>
</dbReference>
<feature type="binding site" evidence="11">
    <location>
        <position position="71"/>
    </location>
    <ligand>
        <name>Mg(2+)</name>
        <dbReference type="ChEBI" id="CHEBI:18420"/>
    </ligand>
</feature>
<feature type="binding site" evidence="11">
    <location>
        <position position="460"/>
    </location>
    <ligand>
        <name>L-glutamine</name>
        <dbReference type="ChEBI" id="CHEBI:58359"/>
    </ligand>
</feature>
<feature type="binding site" evidence="11">
    <location>
        <position position="242"/>
    </location>
    <ligand>
        <name>ATP</name>
        <dbReference type="ChEBI" id="CHEBI:30616"/>
    </ligand>
</feature>
<comment type="caution">
    <text evidence="11">Lacks conserved residue(s) required for the propagation of feature annotation.</text>
</comment>
<comment type="pathway">
    <text evidence="1 11">Pyrimidine metabolism; CTP biosynthesis via de novo pathway; CTP from UDP: step 2/2.</text>
</comment>
<evidence type="ECO:0000256" key="5">
    <source>
        <dbReference type="ARBA" id="ARBA00022741"/>
    </source>
</evidence>
<dbReference type="Gene3D" id="3.40.50.300">
    <property type="entry name" value="P-loop containing nucleotide triphosphate hydrolases"/>
    <property type="match status" value="1"/>
</dbReference>
<feature type="binding site" evidence="11">
    <location>
        <begin position="188"/>
        <end position="193"/>
    </location>
    <ligand>
        <name>UTP</name>
        <dbReference type="ChEBI" id="CHEBI:46398"/>
    </ligand>
</feature>
<feature type="binding site" evidence="11">
    <location>
        <position position="141"/>
    </location>
    <ligand>
        <name>Mg(2+)</name>
        <dbReference type="ChEBI" id="CHEBI:18420"/>
    </ligand>
</feature>
<comment type="similarity">
    <text evidence="2 11">Belongs to the CTP synthase family.</text>
</comment>
<evidence type="ECO:0000259" key="12">
    <source>
        <dbReference type="Pfam" id="PF00117"/>
    </source>
</evidence>
<dbReference type="GO" id="GO:0019856">
    <property type="term" value="P:pyrimidine nucleobase biosynthetic process"/>
    <property type="evidence" value="ECO:0007669"/>
    <property type="project" value="TreeGrafter"/>
</dbReference>
<feature type="binding site" evidence="11">
    <location>
        <position position="224"/>
    </location>
    <ligand>
        <name>UTP</name>
        <dbReference type="ChEBI" id="CHEBI:46398"/>
    </ligand>
</feature>
<evidence type="ECO:0000256" key="9">
    <source>
        <dbReference type="ARBA" id="ARBA00022975"/>
    </source>
</evidence>
<comment type="function">
    <text evidence="11">Catalyzes the ATP-dependent amination of UTP to CTP with either L-glutamine or ammonia as the source of nitrogen. Regulates intracellular CTP levels through interactions with the four ribonucleotide triphosphates.</text>
</comment>
<feature type="region of interest" description="Amidoligase domain" evidence="11">
    <location>
        <begin position="1"/>
        <end position="267"/>
    </location>
</feature>
<dbReference type="UniPathway" id="UPA00159">
    <property type="reaction ID" value="UER00277"/>
</dbReference>
<feature type="binding site" evidence="11">
    <location>
        <begin position="14"/>
        <end position="19"/>
    </location>
    <ligand>
        <name>ATP</name>
        <dbReference type="ChEBI" id="CHEBI:30616"/>
    </ligand>
</feature>
<keyword evidence="3 11" id="KW-0436">Ligase</keyword>
<feature type="domain" description="CTP synthase N-terminal" evidence="13">
    <location>
        <begin position="3"/>
        <end position="267"/>
    </location>
</feature>
<dbReference type="Proteomes" id="UP000255517">
    <property type="component" value="Unassembled WGS sequence"/>
</dbReference>
<evidence type="ECO:0000313" key="14">
    <source>
        <dbReference type="EMBL" id="SUB56474.1"/>
    </source>
</evidence>
<dbReference type="InterPro" id="IPR027417">
    <property type="entry name" value="P-loop_NTPase"/>
</dbReference>
<evidence type="ECO:0000256" key="7">
    <source>
        <dbReference type="ARBA" id="ARBA00022842"/>
    </source>
</evidence>
<sequence length="535" mass="60110">MTKYIFVTGGVVSGIGKGISAASIGRLLKDRGLSVFMQKFDPYLNIDPGTMSPYQHGEVFVTYDGAETDLDLGHYERFIDEELTKEASITTGKIYSKVIARERRGDYNGATVQVIPHITDAIKNSVYKAAKESKADVVITEIGGTVGDIESLPFLEAIRQIHSENKIEDVLFVHTVLVPNIPGSDELKTKPTQHSFKELMSNGIKTDVIIIRSNGVITESIKEKISLFCDVPMEAIVQSENAELIYEVPIVFHRQGLDEYILNKLDLKNQKKSEYKWSKMVERFKKAKGELNIALVGKYVSLHDAYLSVTQALFDAGYENGYKVKIKWIDSEDVEKDTSILQGVNGIIVPGGFGQRGTEGMILTSKFARENKIPYFGICYGLQIALIDIARNKLGLKGASSTEINPETPYPIIDLLENQKSVENIGGTLRLGNFPCSLEENTLARKLYGKEKIEERHRHRYEFNNDFRGLVRKAGVEFSGINEDLDLVEIIECKDHPFFLACQFHPEFKSRPTKIHPLFNGFIRASIENKKQINK</sequence>
<dbReference type="FunFam" id="3.40.50.880:FF:000002">
    <property type="entry name" value="CTP synthase"/>
    <property type="match status" value="1"/>
</dbReference>
<feature type="active site" evidence="11">
    <location>
        <position position="505"/>
    </location>
</feature>
<feature type="binding site" evidence="11">
    <location>
        <begin position="148"/>
        <end position="150"/>
    </location>
    <ligand>
        <name>CTP</name>
        <dbReference type="ChEBI" id="CHEBI:37563"/>
        <note>allosteric inhibitor</note>
    </ligand>
</feature>
<dbReference type="EMBL" id="UGSZ01000001">
    <property type="protein sequence ID" value="SUB56474.1"/>
    <property type="molecule type" value="Genomic_DNA"/>
</dbReference>
<dbReference type="GO" id="GO:0044210">
    <property type="term" value="P:'de novo' CTP biosynthetic process"/>
    <property type="evidence" value="ECO:0007669"/>
    <property type="project" value="UniProtKB-UniRule"/>
</dbReference>
<dbReference type="NCBIfam" id="TIGR00337">
    <property type="entry name" value="PyrG"/>
    <property type="match status" value="1"/>
</dbReference>
<dbReference type="GO" id="GO:0004359">
    <property type="term" value="F:glutaminase activity"/>
    <property type="evidence" value="ECO:0007669"/>
    <property type="project" value="RHEA"/>
</dbReference>
<comment type="catalytic activity">
    <reaction evidence="11">
        <text>UTP + NH4(+) + ATP = CTP + ADP + phosphate + 2 H(+)</text>
        <dbReference type="Rhea" id="RHEA:16597"/>
        <dbReference type="ChEBI" id="CHEBI:15378"/>
        <dbReference type="ChEBI" id="CHEBI:28938"/>
        <dbReference type="ChEBI" id="CHEBI:30616"/>
        <dbReference type="ChEBI" id="CHEBI:37563"/>
        <dbReference type="ChEBI" id="CHEBI:43474"/>
        <dbReference type="ChEBI" id="CHEBI:46398"/>
        <dbReference type="ChEBI" id="CHEBI:456216"/>
    </reaction>
</comment>
<dbReference type="CDD" id="cd03113">
    <property type="entry name" value="CTPS_N"/>
    <property type="match status" value="1"/>
</dbReference>
<organism evidence="14 15">
    <name type="scientific">Peptoniphilus lacrimalis</name>
    <dbReference type="NCBI Taxonomy" id="33031"/>
    <lineage>
        <taxon>Bacteria</taxon>
        <taxon>Bacillati</taxon>
        <taxon>Bacillota</taxon>
        <taxon>Tissierellia</taxon>
        <taxon>Tissierellales</taxon>
        <taxon>Peptoniphilaceae</taxon>
        <taxon>Peptoniphilus</taxon>
    </lineage>
</organism>
<proteinExistence type="inferred from homology"/>
<dbReference type="GO" id="GO:0046872">
    <property type="term" value="F:metal ion binding"/>
    <property type="evidence" value="ECO:0007669"/>
    <property type="project" value="UniProtKB-KW"/>
</dbReference>
<feature type="binding site" evidence="11">
    <location>
        <position position="71"/>
    </location>
    <ligand>
        <name>ATP</name>
        <dbReference type="ChEBI" id="CHEBI:30616"/>
    </ligand>
</feature>
<feature type="binding site" evidence="11">
    <location>
        <position position="13"/>
    </location>
    <ligand>
        <name>CTP</name>
        <dbReference type="ChEBI" id="CHEBI:37563"/>
        <note>allosteric inhibitor</note>
    </ligand>
</feature>
<dbReference type="FunFam" id="3.40.50.300:FF:000009">
    <property type="entry name" value="CTP synthase"/>
    <property type="match status" value="1"/>
</dbReference>
<reference evidence="14 15" key="1">
    <citation type="submission" date="2018-06" db="EMBL/GenBank/DDBJ databases">
        <authorList>
            <consortium name="Pathogen Informatics"/>
            <person name="Doyle S."/>
        </authorList>
    </citation>
    <scope>NUCLEOTIDE SEQUENCE [LARGE SCALE GENOMIC DNA]</scope>
    <source>
        <strain evidence="14 15">NCTC13149</strain>
    </source>
</reference>
<accession>A0A379C2J4</accession>
<dbReference type="SUPFAM" id="SSF52317">
    <property type="entry name" value="Class I glutamine amidotransferase-like"/>
    <property type="match status" value="1"/>
</dbReference>
<feature type="binding site" evidence="11">
    <location>
        <position position="403"/>
    </location>
    <ligand>
        <name>L-glutamine</name>
        <dbReference type="ChEBI" id="CHEBI:58359"/>
    </ligand>
</feature>
<evidence type="ECO:0000256" key="4">
    <source>
        <dbReference type="ARBA" id="ARBA00022723"/>
    </source>
</evidence>
<keyword evidence="9 11" id="KW-0665">Pyrimidine biosynthesis</keyword>
<dbReference type="InterPro" id="IPR017456">
    <property type="entry name" value="CTP_synthase_N"/>
</dbReference>
<dbReference type="PROSITE" id="PS51273">
    <property type="entry name" value="GATASE_TYPE_1"/>
    <property type="match status" value="1"/>
</dbReference>
<comment type="activity regulation">
    <text evidence="11">Allosterically activated by GTP, when glutamine is the substrate; GTP has no effect on the reaction when ammonia is the substrate. The allosteric effector GTP functions by stabilizing the protein conformation that binds the tetrahedral intermediate(s) formed during glutamine hydrolysis. Inhibited by the product CTP, via allosteric rather than competitive inhibition.</text>
</comment>
<evidence type="ECO:0000313" key="15">
    <source>
        <dbReference type="Proteomes" id="UP000255517"/>
    </source>
</evidence>
<dbReference type="InterPro" id="IPR017926">
    <property type="entry name" value="GATASE"/>
</dbReference>
<evidence type="ECO:0000256" key="1">
    <source>
        <dbReference type="ARBA" id="ARBA00005171"/>
    </source>
</evidence>
<feature type="binding site" evidence="11">
    <location>
        <position position="54"/>
    </location>
    <ligand>
        <name>L-glutamine</name>
        <dbReference type="ChEBI" id="CHEBI:58359"/>
    </ligand>
</feature>
<evidence type="ECO:0000259" key="13">
    <source>
        <dbReference type="Pfam" id="PF06418"/>
    </source>
</evidence>
<dbReference type="AlphaFoldDB" id="A0A379C2J4"/>
<gene>
    <name evidence="11 14" type="primary">pyrG</name>
    <name evidence="14" type="ORF">NCTC13149_00246</name>
</gene>
<keyword evidence="5 11" id="KW-0547">Nucleotide-binding</keyword>
<dbReference type="GO" id="GO:0005829">
    <property type="term" value="C:cytosol"/>
    <property type="evidence" value="ECO:0007669"/>
    <property type="project" value="TreeGrafter"/>
</dbReference>